<reference evidence="1 2" key="1">
    <citation type="journal article" date="2015" name="Genome Biol.">
        <title>Comparative genomics of Steinernema reveals deeply conserved gene regulatory networks.</title>
        <authorList>
            <person name="Dillman A.R."/>
            <person name="Macchietto M."/>
            <person name="Porter C.F."/>
            <person name="Rogers A."/>
            <person name="Williams B."/>
            <person name="Antoshechkin I."/>
            <person name="Lee M.M."/>
            <person name="Goodwin Z."/>
            <person name="Lu X."/>
            <person name="Lewis E.E."/>
            <person name="Goodrich-Blair H."/>
            <person name="Stock S.P."/>
            <person name="Adams B.J."/>
            <person name="Sternberg P.W."/>
            <person name="Mortazavi A."/>
        </authorList>
    </citation>
    <scope>NUCLEOTIDE SEQUENCE [LARGE SCALE GENOMIC DNA]</scope>
    <source>
        <strain evidence="1 2">ALL</strain>
    </source>
</reference>
<name>A0A4U5LP09_STECR</name>
<accession>A0A4U5LP09</accession>
<evidence type="ECO:0000313" key="1">
    <source>
        <dbReference type="EMBL" id="TKR57620.1"/>
    </source>
</evidence>
<comment type="caution">
    <text evidence="1">The sequence shown here is derived from an EMBL/GenBank/DDBJ whole genome shotgun (WGS) entry which is preliminary data.</text>
</comment>
<protein>
    <submittedName>
        <fullName evidence="1">Uncharacterized protein</fullName>
    </submittedName>
</protein>
<organism evidence="1 2">
    <name type="scientific">Steinernema carpocapsae</name>
    <name type="common">Entomopathogenic nematode</name>
    <dbReference type="NCBI Taxonomy" id="34508"/>
    <lineage>
        <taxon>Eukaryota</taxon>
        <taxon>Metazoa</taxon>
        <taxon>Ecdysozoa</taxon>
        <taxon>Nematoda</taxon>
        <taxon>Chromadorea</taxon>
        <taxon>Rhabditida</taxon>
        <taxon>Tylenchina</taxon>
        <taxon>Panagrolaimomorpha</taxon>
        <taxon>Strongyloidoidea</taxon>
        <taxon>Steinernematidae</taxon>
        <taxon>Steinernema</taxon>
    </lineage>
</organism>
<sequence length="113" mass="13358">MPPASRAQDLVMPAACCCNSLANSFKQNFMFHKAEEEEVRCECSRLRLFFGVTHISRVILSRSCSRHFFCEWSLGMRRRHAQLRLFIEESDRLCQFMWLHWRRSDVGNTVISN</sequence>
<proteinExistence type="predicted"/>
<evidence type="ECO:0000313" key="2">
    <source>
        <dbReference type="Proteomes" id="UP000298663"/>
    </source>
</evidence>
<gene>
    <name evidence="1" type="ORF">L596_030299</name>
</gene>
<dbReference type="AlphaFoldDB" id="A0A4U5LP09"/>
<dbReference type="EMBL" id="AZBU02000014">
    <property type="protein sequence ID" value="TKR57620.1"/>
    <property type="molecule type" value="Genomic_DNA"/>
</dbReference>
<keyword evidence="2" id="KW-1185">Reference proteome</keyword>
<reference evidence="1 2" key="2">
    <citation type="journal article" date="2019" name="G3 (Bethesda)">
        <title>Hybrid Assembly of the Genome of the Entomopathogenic Nematode Steinernema carpocapsae Identifies the X-Chromosome.</title>
        <authorList>
            <person name="Serra L."/>
            <person name="Macchietto M."/>
            <person name="Macias-Munoz A."/>
            <person name="McGill C.J."/>
            <person name="Rodriguez I.M."/>
            <person name="Rodriguez B."/>
            <person name="Murad R."/>
            <person name="Mortazavi A."/>
        </authorList>
    </citation>
    <scope>NUCLEOTIDE SEQUENCE [LARGE SCALE GENOMIC DNA]</scope>
    <source>
        <strain evidence="1 2">ALL</strain>
    </source>
</reference>
<dbReference type="Proteomes" id="UP000298663">
    <property type="component" value="Unassembled WGS sequence"/>
</dbReference>